<dbReference type="PROSITE" id="PS00211">
    <property type="entry name" value="ABC_TRANSPORTER_1"/>
    <property type="match status" value="1"/>
</dbReference>
<keyword evidence="1" id="KW-0813">Transport</keyword>
<dbReference type="PANTHER" id="PTHR42711">
    <property type="entry name" value="ABC TRANSPORTER ATP-BINDING PROTEIN"/>
    <property type="match status" value="1"/>
</dbReference>
<dbReference type="InterPro" id="IPR017871">
    <property type="entry name" value="ABC_transporter-like_CS"/>
</dbReference>
<dbReference type="InterPro" id="IPR050763">
    <property type="entry name" value="ABC_transporter_ATP-binding"/>
</dbReference>
<evidence type="ECO:0000259" key="4">
    <source>
        <dbReference type="Pfam" id="PF13304"/>
    </source>
</evidence>
<feature type="non-terminal residue" evidence="5">
    <location>
        <position position="1"/>
    </location>
</feature>
<evidence type="ECO:0000256" key="2">
    <source>
        <dbReference type="ARBA" id="ARBA00022741"/>
    </source>
</evidence>
<sequence length="188" mass="21593">RIGAVTEKLIVYDRLTPIENLKVFGRLYKVPGSELSSRIEKLLKLVDLWEWRDSLVSNFSSGMRQRLNLIRALIHDPEIIFLDEPTVGLDPATTVNIREFIAQLSQEGRTIILTTHQMEVAEKLSHRICIIDQGTIIALETLDDLKAKVGPDATLEDVFIKLTGSRMRDAPKKSRFFIPQRRWGRRPF</sequence>
<dbReference type="AlphaFoldDB" id="X1BF01"/>
<gene>
    <name evidence="5" type="ORF">S01H4_36594</name>
</gene>
<dbReference type="PANTHER" id="PTHR42711:SF18">
    <property type="entry name" value="ABC TRANSPORTER, ATP-BINDING PROTEIN"/>
    <property type="match status" value="1"/>
</dbReference>
<accession>X1BF01</accession>
<dbReference type="InterPro" id="IPR027417">
    <property type="entry name" value="P-loop_NTPase"/>
</dbReference>
<feature type="domain" description="ATPase AAA-type core" evidence="4">
    <location>
        <begin position="57"/>
        <end position="120"/>
    </location>
</feature>
<organism evidence="5">
    <name type="scientific">marine sediment metagenome</name>
    <dbReference type="NCBI Taxonomy" id="412755"/>
    <lineage>
        <taxon>unclassified sequences</taxon>
        <taxon>metagenomes</taxon>
        <taxon>ecological metagenomes</taxon>
    </lineage>
</organism>
<reference evidence="5" key="1">
    <citation type="journal article" date="2014" name="Front. Microbiol.">
        <title>High frequency of phylogenetically diverse reductive dehalogenase-homologous genes in deep subseafloor sedimentary metagenomes.</title>
        <authorList>
            <person name="Kawai M."/>
            <person name="Futagami T."/>
            <person name="Toyoda A."/>
            <person name="Takaki Y."/>
            <person name="Nishi S."/>
            <person name="Hori S."/>
            <person name="Arai W."/>
            <person name="Tsubouchi T."/>
            <person name="Morono Y."/>
            <person name="Uchiyama I."/>
            <person name="Ito T."/>
            <person name="Fujiyama A."/>
            <person name="Inagaki F."/>
            <person name="Takami H."/>
        </authorList>
    </citation>
    <scope>NUCLEOTIDE SEQUENCE</scope>
    <source>
        <strain evidence="5">Expedition CK06-06</strain>
    </source>
</reference>
<dbReference type="Pfam" id="PF13304">
    <property type="entry name" value="AAA_21"/>
    <property type="match status" value="1"/>
</dbReference>
<comment type="caution">
    <text evidence="5">The sequence shown here is derived from an EMBL/GenBank/DDBJ whole genome shotgun (WGS) entry which is preliminary data.</text>
</comment>
<proteinExistence type="predicted"/>
<keyword evidence="2" id="KW-0547">Nucleotide-binding</keyword>
<dbReference type="Gene3D" id="3.40.50.300">
    <property type="entry name" value="P-loop containing nucleotide triphosphate hydrolases"/>
    <property type="match status" value="1"/>
</dbReference>
<evidence type="ECO:0000313" key="5">
    <source>
        <dbReference type="EMBL" id="GAG93605.1"/>
    </source>
</evidence>
<dbReference type="SUPFAM" id="SSF52540">
    <property type="entry name" value="P-loop containing nucleoside triphosphate hydrolases"/>
    <property type="match status" value="1"/>
</dbReference>
<dbReference type="EMBL" id="BART01019579">
    <property type="protein sequence ID" value="GAG93605.1"/>
    <property type="molecule type" value="Genomic_DNA"/>
</dbReference>
<evidence type="ECO:0000256" key="1">
    <source>
        <dbReference type="ARBA" id="ARBA00022448"/>
    </source>
</evidence>
<protein>
    <recommendedName>
        <fullName evidence="4">ATPase AAA-type core domain-containing protein</fullName>
    </recommendedName>
</protein>
<evidence type="ECO:0000256" key="3">
    <source>
        <dbReference type="ARBA" id="ARBA00022840"/>
    </source>
</evidence>
<name>X1BF01_9ZZZZ</name>
<keyword evidence="3" id="KW-0067">ATP-binding</keyword>
<dbReference type="GO" id="GO:0005524">
    <property type="term" value="F:ATP binding"/>
    <property type="evidence" value="ECO:0007669"/>
    <property type="project" value="UniProtKB-KW"/>
</dbReference>
<dbReference type="InterPro" id="IPR003959">
    <property type="entry name" value="ATPase_AAA_core"/>
</dbReference>
<dbReference type="GO" id="GO:0016887">
    <property type="term" value="F:ATP hydrolysis activity"/>
    <property type="evidence" value="ECO:0007669"/>
    <property type="project" value="InterPro"/>
</dbReference>